<dbReference type="Gene3D" id="3.30.2390.20">
    <property type="entry name" value="Type VII secretion system EccB, repeat 1 domain"/>
    <property type="match status" value="1"/>
</dbReference>
<dbReference type="EMBL" id="CP035491">
    <property type="protein sequence ID" value="QAY72142.1"/>
    <property type="molecule type" value="Genomic_DNA"/>
</dbReference>
<feature type="transmembrane region" description="Helical" evidence="2">
    <location>
        <begin position="40"/>
        <end position="61"/>
    </location>
</feature>
<gene>
    <name evidence="3" type="primary">eccB</name>
    <name evidence="3" type="ORF">ET445_01120</name>
</gene>
<protein>
    <submittedName>
        <fullName evidence="3">Type VII secretion protein EccB</fullName>
    </submittedName>
</protein>
<dbReference type="Pfam" id="PF05108">
    <property type="entry name" value="T7SS_ESX1_EccB"/>
    <property type="match status" value="1"/>
</dbReference>
<dbReference type="NCBIfam" id="TIGR03919">
    <property type="entry name" value="T7SS_EccB"/>
    <property type="match status" value="1"/>
</dbReference>
<name>A0A4P6F8I1_9MICO</name>
<dbReference type="GO" id="GO:0005576">
    <property type="term" value="C:extracellular region"/>
    <property type="evidence" value="ECO:0007669"/>
    <property type="project" value="TreeGrafter"/>
</dbReference>
<dbReference type="Proteomes" id="UP000291259">
    <property type="component" value="Chromosome"/>
</dbReference>
<accession>A0A4P6F8I1</accession>
<sequence length="449" mass="45213">MATKKDLIEAQGFSRRRLLTAFTGGAPGGKELEPAKPLRAVIAGIALTVMLLLGGLFYGLIRPGLPADWENDRLIIATDTGARYISVEGILHPVINTASARLLVPSGTFSVISTDQGSLEGIEIGRSVGIVGAPDDLPSSAALIDDGWSACLPGGGKTVVALSAKPLSKRAGAGTGLVVRRGEDLFVVAGSRRYSVAAGQSSAILRAVGLGESGAVEVDGRWLDLFSPGAPLAPLEVAGAGDPVDGTSLSIGQVVHQIGAAADERYLVTEAGELAPISSLAYQLYLLGTGAVLGAEEEVSPADTEPLPNSDSPAGSADWPDAALRGLGADVTPCARLDTSGDEPKAVLGSTETELPAPSAGGTVAMEVGKGAVVLATGAGANSAGTHFVIDATGTAYAVPGGDLEPLKRLGYDEADVTRVPSAWIAFFPSGPTLSPGAAGATHDVEAQG</sequence>
<dbReference type="KEGG" id="agf:ET445_01120"/>
<feature type="region of interest" description="Disordered" evidence="1">
    <location>
        <begin position="339"/>
        <end position="360"/>
    </location>
</feature>
<keyword evidence="2" id="KW-0812">Transmembrane</keyword>
<dbReference type="InterPro" id="IPR044857">
    <property type="entry name" value="T7SS_EccB_R1"/>
</dbReference>
<evidence type="ECO:0000313" key="4">
    <source>
        <dbReference type="Proteomes" id="UP000291259"/>
    </source>
</evidence>
<feature type="region of interest" description="Disordered" evidence="1">
    <location>
        <begin position="297"/>
        <end position="322"/>
    </location>
</feature>
<reference evidence="3 4" key="1">
    <citation type="submission" date="2019-01" db="EMBL/GenBank/DDBJ databases">
        <title>Genome sequencing of strain FW100M-8.</title>
        <authorList>
            <person name="Heo J."/>
            <person name="Kim S.-J."/>
            <person name="Kim J.-S."/>
            <person name="Hong S.-B."/>
            <person name="Kwon S.-W."/>
        </authorList>
    </citation>
    <scope>NUCLEOTIDE SEQUENCE [LARGE SCALE GENOMIC DNA]</scope>
    <source>
        <strain evidence="3 4">FW100M-8</strain>
    </source>
</reference>
<dbReference type="InterPro" id="IPR007795">
    <property type="entry name" value="T7SS_EccB"/>
</dbReference>
<dbReference type="PANTHER" id="PTHR40765">
    <property type="entry name" value="ESX-2 SECRETION SYSTEM ATPASE ECCB2"/>
    <property type="match status" value="1"/>
</dbReference>
<proteinExistence type="predicted"/>
<dbReference type="AlphaFoldDB" id="A0A4P6F8I1"/>
<evidence type="ECO:0000256" key="2">
    <source>
        <dbReference type="SAM" id="Phobius"/>
    </source>
</evidence>
<evidence type="ECO:0000313" key="3">
    <source>
        <dbReference type="EMBL" id="QAY72142.1"/>
    </source>
</evidence>
<dbReference type="OrthoDB" id="3847604at2"/>
<keyword evidence="2" id="KW-0472">Membrane</keyword>
<keyword evidence="2" id="KW-1133">Transmembrane helix</keyword>
<evidence type="ECO:0000256" key="1">
    <source>
        <dbReference type="SAM" id="MobiDB-lite"/>
    </source>
</evidence>
<dbReference type="RefSeq" id="WP_129188061.1">
    <property type="nucleotide sequence ID" value="NZ_CP035491.1"/>
</dbReference>
<keyword evidence="4" id="KW-1185">Reference proteome</keyword>
<dbReference type="PANTHER" id="PTHR40765:SF2">
    <property type="entry name" value="ESX-2 SECRETION SYSTEM ATPASE ECCB2"/>
    <property type="match status" value="1"/>
</dbReference>
<organism evidence="3 4">
    <name type="scientific">Agromyces protaetiae</name>
    <dbReference type="NCBI Taxonomy" id="2509455"/>
    <lineage>
        <taxon>Bacteria</taxon>
        <taxon>Bacillati</taxon>
        <taxon>Actinomycetota</taxon>
        <taxon>Actinomycetes</taxon>
        <taxon>Micrococcales</taxon>
        <taxon>Microbacteriaceae</taxon>
        <taxon>Agromyces</taxon>
    </lineage>
</organism>